<protein>
    <submittedName>
        <fullName evidence="2">Alpha/beta hydrolase</fullName>
    </submittedName>
</protein>
<name>A0ABN2NKI3_9PSEU</name>
<dbReference type="Gene3D" id="3.40.50.1820">
    <property type="entry name" value="alpha/beta hydrolase"/>
    <property type="match status" value="1"/>
</dbReference>
<gene>
    <name evidence="2" type="ORF">GCM10009836_62830</name>
</gene>
<dbReference type="GO" id="GO:0016787">
    <property type="term" value="F:hydrolase activity"/>
    <property type="evidence" value="ECO:0007669"/>
    <property type="project" value="UniProtKB-KW"/>
</dbReference>
<evidence type="ECO:0000313" key="3">
    <source>
        <dbReference type="Proteomes" id="UP001500449"/>
    </source>
</evidence>
<keyword evidence="2" id="KW-0378">Hydrolase</keyword>
<comment type="caution">
    <text evidence="2">The sequence shown here is derived from an EMBL/GenBank/DDBJ whole genome shotgun (WGS) entry which is preliminary data.</text>
</comment>
<dbReference type="SUPFAM" id="SSF53474">
    <property type="entry name" value="alpha/beta-Hydrolases"/>
    <property type="match status" value="1"/>
</dbReference>
<reference evidence="2 3" key="1">
    <citation type="journal article" date="2019" name="Int. J. Syst. Evol. Microbiol.">
        <title>The Global Catalogue of Microorganisms (GCM) 10K type strain sequencing project: providing services to taxonomists for standard genome sequencing and annotation.</title>
        <authorList>
            <consortium name="The Broad Institute Genomics Platform"/>
            <consortium name="The Broad Institute Genome Sequencing Center for Infectious Disease"/>
            <person name="Wu L."/>
            <person name="Ma J."/>
        </authorList>
    </citation>
    <scope>NUCLEOTIDE SEQUENCE [LARGE SCALE GENOMIC DNA]</scope>
    <source>
        <strain evidence="2 3">JCM 16009</strain>
    </source>
</reference>
<dbReference type="RefSeq" id="WP_344425405.1">
    <property type="nucleotide sequence ID" value="NZ_BAAAQK010000025.1"/>
</dbReference>
<keyword evidence="3" id="KW-1185">Reference proteome</keyword>
<evidence type="ECO:0000313" key="2">
    <source>
        <dbReference type="EMBL" id="GAA1873277.1"/>
    </source>
</evidence>
<dbReference type="Proteomes" id="UP001500449">
    <property type="component" value="Unassembled WGS sequence"/>
</dbReference>
<dbReference type="Pfam" id="PF12697">
    <property type="entry name" value="Abhydrolase_6"/>
    <property type="match status" value="1"/>
</dbReference>
<organism evidence="2 3">
    <name type="scientific">Pseudonocardia ailaonensis</name>
    <dbReference type="NCBI Taxonomy" id="367279"/>
    <lineage>
        <taxon>Bacteria</taxon>
        <taxon>Bacillati</taxon>
        <taxon>Actinomycetota</taxon>
        <taxon>Actinomycetes</taxon>
        <taxon>Pseudonocardiales</taxon>
        <taxon>Pseudonocardiaceae</taxon>
        <taxon>Pseudonocardia</taxon>
    </lineage>
</organism>
<dbReference type="EMBL" id="BAAAQK010000025">
    <property type="protein sequence ID" value="GAA1873277.1"/>
    <property type="molecule type" value="Genomic_DNA"/>
</dbReference>
<proteinExistence type="predicted"/>
<dbReference type="InterPro" id="IPR000073">
    <property type="entry name" value="AB_hydrolase_1"/>
</dbReference>
<evidence type="ECO:0000259" key="1">
    <source>
        <dbReference type="Pfam" id="PF12697"/>
    </source>
</evidence>
<feature type="domain" description="AB hydrolase-1" evidence="1">
    <location>
        <begin position="25"/>
        <end position="262"/>
    </location>
</feature>
<accession>A0ABN2NKI3</accession>
<sequence length="274" mass="29538">MTELFTPSGVRLRLHSRSPGELNWLLLPGGPGIGAVSLAGLADAIDVPGAVWLVDLPGDADNVTPPGVAPDPFATWPGVLVEAAQLLPDCVYVGHSTGGMYLLSAPELEGLVRGLALVSTSPDATWRPAFVAMTERDPLPAVDEATRRYEADPTNENLGAIAVASAEWNFTAGTVDRGREFLARMPYNKDAVAWSDVHFDDVYAATWWPTTLPVLVLGGGADRIVVQTVWDRPGYDTPNVLRRTVDGGAHFLWFERPEEVRRAFAELTERVLGG</sequence>
<dbReference type="InterPro" id="IPR029058">
    <property type="entry name" value="AB_hydrolase_fold"/>
</dbReference>